<dbReference type="SUPFAM" id="SSF55729">
    <property type="entry name" value="Acyl-CoA N-acyltransferases (Nat)"/>
    <property type="match status" value="1"/>
</dbReference>
<keyword evidence="12" id="KW-0411">Iron-sulfur</keyword>
<evidence type="ECO:0000256" key="15">
    <source>
        <dbReference type="ARBA" id="ARBA00047372"/>
    </source>
</evidence>
<dbReference type="OrthoDB" id="9815044at2"/>
<evidence type="ECO:0000256" key="11">
    <source>
        <dbReference type="ARBA" id="ARBA00023004"/>
    </source>
</evidence>
<dbReference type="SFLD" id="SFLDF00344">
    <property type="entry name" value="ELP3-like"/>
    <property type="match status" value="1"/>
</dbReference>
<keyword evidence="6 18" id="KW-0808">Transferase</keyword>
<organism evidence="18 19">
    <name type="scientific">Slackia equolifaciens</name>
    <dbReference type="NCBI Taxonomy" id="498718"/>
    <lineage>
        <taxon>Bacteria</taxon>
        <taxon>Bacillati</taxon>
        <taxon>Actinomycetota</taxon>
        <taxon>Coriobacteriia</taxon>
        <taxon>Eggerthellales</taxon>
        <taxon>Eggerthellaceae</taxon>
        <taxon>Slackia</taxon>
    </lineage>
</organism>
<dbReference type="InterPro" id="IPR034687">
    <property type="entry name" value="ELP3-like"/>
</dbReference>
<dbReference type="EMBL" id="QIBX01000001">
    <property type="protein sequence ID" value="RNL41936.1"/>
    <property type="molecule type" value="Genomic_DNA"/>
</dbReference>
<keyword evidence="11" id="KW-0408">Iron</keyword>
<dbReference type="Gene3D" id="3.40.630.30">
    <property type="match status" value="1"/>
</dbReference>
<comment type="pathway">
    <text evidence="2">tRNA modification.</text>
</comment>
<dbReference type="PANTHER" id="PTHR11135:SF2">
    <property type="entry name" value="ELONGATOR COMPLEX PROTEIN 3"/>
    <property type="match status" value="1"/>
</dbReference>
<dbReference type="CDD" id="cd04301">
    <property type="entry name" value="NAT_SF"/>
    <property type="match status" value="1"/>
</dbReference>
<dbReference type="InterPro" id="IPR039661">
    <property type="entry name" value="ELP3"/>
</dbReference>
<dbReference type="GO" id="GO:0033588">
    <property type="term" value="C:elongator holoenzyme complex"/>
    <property type="evidence" value="ECO:0007669"/>
    <property type="project" value="TreeGrafter"/>
</dbReference>
<sequence length="689" mass="77261">MEELFLDILDALRHGSAGSHDSDAPAHNDPSNTPLAPDELERIIRFHNRSIRDNAQHFSKKKVLDYYFTVKESEPERWRSWSIDNALERRLLATLRVKPRRTSSGVATITVITKPHACTSACLYCPNDVRMPKSYLADEPACQRAERTWFDPYLQVAARLRSLARMGHVTDKVELIVLGGTWDDYPEQYRIWFIAELFRALNEGDSAQTQASIDERRAFYEECGISNDPDTLAAEVADVQERVTAGALAFNRAMDALYENNVGWQAAAHMQTADLAHVKELHARNVTAAHRCVGLVIETRPDMVTCASLLLMRQLGCTKIQMGVQSLDDEVLRTNRRGITVERIAQAFALARLFGFKTHAHFMANLYRATPEGDVRGYERLVGDARFMPDEVKMYPCALIGSAALMDRYRDGSWRPYDEQTLVDVLARNVMATPAWTRISRMIRDFSSDDIVDGNKKVNLREVVEAEAARRASAAGYPLREIRHREINARRTEEHELTMEELPYRTSTGQEVFLQWVTPDGSIAGFLRLSLPDAAVWNRTSNHAAPDATAQPATHADETQCPPVDATMPFADGPTQLPVAPGEAMIREVHVYGAVAGIHQEGQAAQHRGLGKQLVERACEIARDAGYERINVISAIGTREYYRKLGFTVAHDGLYQQKTLSVAARVCHYADIADTSARTNDAHNRTMNA</sequence>
<evidence type="ECO:0000256" key="8">
    <source>
        <dbReference type="ARBA" id="ARBA00022694"/>
    </source>
</evidence>
<feature type="region of interest" description="Disordered" evidence="16">
    <location>
        <begin position="16"/>
        <end position="35"/>
    </location>
</feature>
<comment type="caution">
    <text evidence="18">The sequence shown here is derived from an EMBL/GenBank/DDBJ whole genome shotgun (WGS) entry which is preliminary data.</text>
</comment>
<dbReference type="InterPro" id="IPR016181">
    <property type="entry name" value="Acyl_CoA_acyltransferase"/>
</dbReference>
<feature type="domain" description="Elp3/MiaA/NifB-like radical SAM core" evidence="17">
    <location>
        <begin position="108"/>
        <end position="428"/>
    </location>
</feature>
<evidence type="ECO:0000256" key="9">
    <source>
        <dbReference type="ARBA" id="ARBA00022723"/>
    </source>
</evidence>
<dbReference type="InterPro" id="IPR032432">
    <property type="entry name" value="Radical_SAM_C"/>
</dbReference>
<dbReference type="SUPFAM" id="SSF102114">
    <property type="entry name" value="Radical SAM enzymes"/>
    <property type="match status" value="1"/>
</dbReference>
<keyword evidence="7" id="KW-0949">S-adenosyl-L-methionine</keyword>
<dbReference type="InterPro" id="IPR058240">
    <property type="entry name" value="rSAM_sf"/>
</dbReference>
<dbReference type="SFLD" id="SFLDG01086">
    <property type="entry name" value="elongater_protein-like"/>
    <property type="match status" value="1"/>
</dbReference>
<comment type="cofactor">
    <cofactor evidence="1">
        <name>[4Fe-4S] cluster</name>
        <dbReference type="ChEBI" id="CHEBI:49883"/>
    </cofactor>
</comment>
<keyword evidence="10" id="KW-0694">RNA-binding</keyword>
<dbReference type="InterPro" id="IPR006638">
    <property type="entry name" value="Elp3/MiaA/NifB-like_rSAM"/>
</dbReference>
<dbReference type="GO" id="GO:0002926">
    <property type="term" value="P:tRNA wobble base 5-methoxycarbonylmethyl-2-thiouridinylation"/>
    <property type="evidence" value="ECO:0007669"/>
    <property type="project" value="TreeGrafter"/>
</dbReference>
<evidence type="ECO:0000313" key="19">
    <source>
        <dbReference type="Proteomes" id="UP000269591"/>
    </source>
</evidence>
<dbReference type="InterPro" id="IPR000182">
    <property type="entry name" value="GNAT_dom"/>
</dbReference>
<keyword evidence="13" id="KW-0012">Acyltransferase</keyword>
<dbReference type="Pfam" id="PF16199">
    <property type="entry name" value="Radical_SAM_C"/>
    <property type="match status" value="1"/>
</dbReference>
<evidence type="ECO:0000313" key="18">
    <source>
        <dbReference type="EMBL" id="RNL41936.1"/>
    </source>
</evidence>
<dbReference type="AlphaFoldDB" id="A0A3N0B5Q4"/>
<gene>
    <name evidence="18" type="ORF">DMP06_00545</name>
</gene>
<evidence type="ECO:0000256" key="7">
    <source>
        <dbReference type="ARBA" id="ARBA00022691"/>
    </source>
</evidence>
<dbReference type="SMART" id="SM00729">
    <property type="entry name" value="Elp3"/>
    <property type="match status" value="1"/>
</dbReference>
<accession>A0A3N0B5Q4</accession>
<comment type="similarity">
    <text evidence="3">Belongs to the ELP3 family.</text>
</comment>
<protein>
    <recommendedName>
        <fullName evidence="14">tRNA carboxymethyluridine synthase</fullName>
        <ecNumber evidence="14">2.3.1.311</ecNumber>
    </recommendedName>
</protein>
<evidence type="ECO:0000256" key="16">
    <source>
        <dbReference type="SAM" id="MobiDB-lite"/>
    </source>
</evidence>
<proteinExistence type="inferred from homology"/>
<evidence type="ECO:0000256" key="2">
    <source>
        <dbReference type="ARBA" id="ARBA00005217"/>
    </source>
</evidence>
<keyword evidence="5" id="KW-0820">tRNA-binding</keyword>
<dbReference type="InterPro" id="IPR007197">
    <property type="entry name" value="rSAM"/>
</dbReference>
<evidence type="ECO:0000256" key="10">
    <source>
        <dbReference type="ARBA" id="ARBA00022884"/>
    </source>
</evidence>
<dbReference type="GO" id="GO:0051539">
    <property type="term" value="F:4 iron, 4 sulfur cluster binding"/>
    <property type="evidence" value="ECO:0007669"/>
    <property type="project" value="UniProtKB-KW"/>
</dbReference>
<dbReference type="Proteomes" id="UP000269591">
    <property type="component" value="Unassembled WGS sequence"/>
</dbReference>
<keyword evidence="4" id="KW-0004">4Fe-4S</keyword>
<dbReference type="RefSeq" id="WP_123207798.1">
    <property type="nucleotide sequence ID" value="NZ_JBHTHO010000004.1"/>
</dbReference>
<keyword evidence="9" id="KW-0479">Metal-binding</keyword>
<dbReference type="GO" id="GO:0016747">
    <property type="term" value="F:acyltransferase activity, transferring groups other than amino-acyl groups"/>
    <property type="evidence" value="ECO:0007669"/>
    <property type="project" value="InterPro"/>
</dbReference>
<dbReference type="GO" id="GO:0046872">
    <property type="term" value="F:metal ion binding"/>
    <property type="evidence" value="ECO:0007669"/>
    <property type="project" value="UniProtKB-KW"/>
</dbReference>
<evidence type="ECO:0000256" key="1">
    <source>
        <dbReference type="ARBA" id="ARBA00001966"/>
    </source>
</evidence>
<evidence type="ECO:0000256" key="4">
    <source>
        <dbReference type="ARBA" id="ARBA00022485"/>
    </source>
</evidence>
<dbReference type="PANTHER" id="PTHR11135">
    <property type="entry name" value="HISTONE ACETYLTRANSFERASE-RELATED"/>
    <property type="match status" value="1"/>
</dbReference>
<evidence type="ECO:0000256" key="5">
    <source>
        <dbReference type="ARBA" id="ARBA00022555"/>
    </source>
</evidence>
<keyword evidence="8" id="KW-0819">tRNA processing</keyword>
<evidence type="ECO:0000256" key="14">
    <source>
        <dbReference type="ARBA" id="ARBA00044771"/>
    </source>
</evidence>
<comment type="catalytic activity">
    <reaction evidence="15">
        <text>uridine(34) in tRNA + acetyl-CoA + S-adenosyl-L-methionine + H2O = 5-(carboxymethyl)uridine(34) in tRNA + 5'-deoxyadenosine + L-methionine + CoA + 2 H(+)</text>
        <dbReference type="Rhea" id="RHEA:61020"/>
        <dbReference type="Rhea" id="RHEA-COMP:10407"/>
        <dbReference type="Rhea" id="RHEA-COMP:11727"/>
        <dbReference type="ChEBI" id="CHEBI:15377"/>
        <dbReference type="ChEBI" id="CHEBI:15378"/>
        <dbReference type="ChEBI" id="CHEBI:17319"/>
        <dbReference type="ChEBI" id="CHEBI:57287"/>
        <dbReference type="ChEBI" id="CHEBI:57288"/>
        <dbReference type="ChEBI" id="CHEBI:57844"/>
        <dbReference type="ChEBI" id="CHEBI:59789"/>
        <dbReference type="ChEBI" id="CHEBI:65315"/>
        <dbReference type="ChEBI" id="CHEBI:74882"/>
        <dbReference type="EC" id="2.3.1.311"/>
    </reaction>
    <physiologicalReaction direction="left-to-right" evidence="15">
        <dbReference type="Rhea" id="RHEA:61021"/>
    </physiologicalReaction>
</comment>
<evidence type="ECO:0000256" key="13">
    <source>
        <dbReference type="ARBA" id="ARBA00023315"/>
    </source>
</evidence>
<dbReference type="Pfam" id="PF00583">
    <property type="entry name" value="Acetyltransf_1"/>
    <property type="match status" value="1"/>
</dbReference>
<reference evidence="19" key="1">
    <citation type="submission" date="2018-05" db="EMBL/GenBank/DDBJ databases">
        <title>Genome Sequencing of selected type strains of the family Eggerthellaceae.</title>
        <authorList>
            <person name="Danylec N."/>
            <person name="Stoll D.A."/>
            <person name="Doetsch A."/>
            <person name="Huch M."/>
        </authorList>
    </citation>
    <scope>NUCLEOTIDE SEQUENCE [LARGE SCALE GENOMIC DNA]</scope>
    <source>
        <strain evidence="19">DSM 24851</strain>
    </source>
</reference>
<keyword evidence="19" id="KW-1185">Reference proteome</keyword>
<name>A0A3N0B5Q4_9ACTN</name>
<evidence type="ECO:0000256" key="6">
    <source>
        <dbReference type="ARBA" id="ARBA00022679"/>
    </source>
</evidence>
<dbReference type="EC" id="2.3.1.311" evidence="14"/>
<dbReference type="GO" id="GO:0005737">
    <property type="term" value="C:cytoplasm"/>
    <property type="evidence" value="ECO:0007669"/>
    <property type="project" value="TreeGrafter"/>
</dbReference>
<evidence type="ECO:0000256" key="12">
    <source>
        <dbReference type="ARBA" id="ARBA00023014"/>
    </source>
</evidence>
<dbReference type="SFLD" id="SFLDS00029">
    <property type="entry name" value="Radical_SAM"/>
    <property type="match status" value="1"/>
</dbReference>
<evidence type="ECO:0000259" key="17">
    <source>
        <dbReference type="SMART" id="SM00729"/>
    </source>
</evidence>
<evidence type="ECO:0000256" key="3">
    <source>
        <dbReference type="ARBA" id="ARBA00005494"/>
    </source>
</evidence>